<evidence type="ECO:0000313" key="3">
    <source>
        <dbReference type="EMBL" id="OLF86332.1"/>
    </source>
</evidence>
<sequence length="290" mass="32358">MDVEITKLNGESFRLSEHDVTVRDFVVGSPTINPVYSQIEGRHGRVDMGATYGTRSISVPFYYKAADIHDVALLRDELAGLAVSAEPFYIREMRRIIYGNGDNQFVSGKQYKVRLADPYEIDQQLEFGFGELRFETTDLPFAESIGTTADIDANGIDVGSAIWGAGMGLSTEPDYQRYTWRGTSAVIYNAGNIAVHPFMQYLKITISDVRGSTQFLQLRNATNGSIFRVNEAVSNSDTIVIDGPNVTKNGLVFFRKTSREFISLEPGRNDIQITGATSAKVSFDFRFYYL</sequence>
<proteinExistence type="predicted"/>
<dbReference type="AlphaFoldDB" id="A0A7Z0WTP4"/>
<dbReference type="Proteomes" id="UP000185604">
    <property type="component" value="Unassembled WGS sequence"/>
</dbReference>
<dbReference type="InterPro" id="IPR008841">
    <property type="entry name" value="Siphovirus-type_tail_N"/>
</dbReference>
<dbReference type="InterPro" id="IPR054738">
    <property type="entry name" value="Siphovirus-type_tail_C"/>
</dbReference>
<evidence type="ECO:0000259" key="2">
    <source>
        <dbReference type="Pfam" id="PF22768"/>
    </source>
</evidence>
<evidence type="ECO:0000313" key="4">
    <source>
        <dbReference type="Proteomes" id="UP000185604"/>
    </source>
</evidence>
<dbReference type="Gene3D" id="2.40.30.200">
    <property type="match status" value="1"/>
</dbReference>
<comment type="caution">
    <text evidence="3">The sequence shown here is derived from an EMBL/GenBank/DDBJ whole genome shotgun (WGS) entry which is preliminary data.</text>
</comment>
<evidence type="ECO:0000259" key="1">
    <source>
        <dbReference type="Pfam" id="PF05709"/>
    </source>
</evidence>
<protein>
    <submittedName>
        <fullName evidence="3">Phage protein</fullName>
    </submittedName>
</protein>
<feature type="domain" description="Siphovirus-type tail component RIFT-related" evidence="1">
    <location>
        <begin position="9"/>
        <end position="135"/>
    </location>
</feature>
<feature type="domain" description="Siphovirus-type tail component C-terminal" evidence="2">
    <location>
        <begin position="209"/>
        <end position="286"/>
    </location>
</feature>
<reference evidence="3 4" key="1">
    <citation type="journal article" date="2016" name="Front. Microbiol.">
        <title>High-Level Heat Resistance of Spores of Bacillus amyloliquefaciens and Bacillus licheniformis Results from the Presence of a spoVA Operon in a Tn1546 Transposon.</title>
        <authorList>
            <person name="Berendsen E.M."/>
            <person name="Koning R.A."/>
            <person name="Boekhorst J."/>
            <person name="de Jong A."/>
            <person name="Kuipers O.P."/>
            <person name="Wells-Bennik M.H."/>
        </authorList>
    </citation>
    <scope>NUCLEOTIDE SEQUENCE [LARGE SCALE GENOMIC DNA]</scope>
    <source>
        <strain evidence="3 4">B4121</strain>
    </source>
</reference>
<organism evidence="3 4">
    <name type="scientific">Bacillus paralicheniformis</name>
    <dbReference type="NCBI Taxonomy" id="1648923"/>
    <lineage>
        <taxon>Bacteria</taxon>
        <taxon>Bacillati</taxon>
        <taxon>Bacillota</taxon>
        <taxon>Bacilli</taxon>
        <taxon>Bacillales</taxon>
        <taxon>Bacillaceae</taxon>
        <taxon>Bacillus</taxon>
    </lineage>
</organism>
<accession>A0A7Z0WTP4</accession>
<name>A0A7Z0WTP4_9BACI</name>
<dbReference type="Pfam" id="PF05709">
    <property type="entry name" value="Sipho_tail"/>
    <property type="match status" value="1"/>
</dbReference>
<gene>
    <name evidence="3" type="ORF">B4121_4523</name>
</gene>
<dbReference type="RefSeq" id="WP_075213327.1">
    <property type="nucleotide sequence ID" value="NZ_LKPO01000029.1"/>
</dbReference>
<dbReference type="EMBL" id="LKPO01000029">
    <property type="protein sequence ID" value="OLF86332.1"/>
    <property type="molecule type" value="Genomic_DNA"/>
</dbReference>
<dbReference type="Pfam" id="PF22768">
    <property type="entry name" value="SPP1_Dit"/>
    <property type="match status" value="1"/>
</dbReference>